<feature type="compositionally biased region" description="Acidic residues" evidence="8">
    <location>
        <begin position="1057"/>
        <end position="1068"/>
    </location>
</feature>
<organism evidence="11 12">
    <name type="scientific">Thraustotheca clavata</name>
    <dbReference type="NCBI Taxonomy" id="74557"/>
    <lineage>
        <taxon>Eukaryota</taxon>
        <taxon>Sar</taxon>
        <taxon>Stramenopiles</taxon>
        <taxon>Oomycota</taxon>
        <taxon>Saprolegniomycetes</taxon>
        <taxon>Saprolegniales</taxon>
        <taxon>Achlyaceae</taxon>
        <taxon>Thraustotheca</taxon>
    </lineage>
</organism>
<dbReference type="GO" id="GO:0006364">
    <property type="term" value="P:rRNA processing"/>
    <property type="evidence" value="ECO:0007669"/>
    <property type="project" value="InterPro"/>
</dbReference>
<feature type="repeat" description="WD" evidence="7">
    <location>
        <begin position="747"/>
        <end position="788"/>
    </location>
</feature>
<dbReference type="Gene3D" id="1.10.150.240">
    <property type="entry name" value="Putative phosphatase, domain 2"/>
    <property type="match status" value="1"/>
</dbReference>
<dbReference type="InterPro" id="IPR006439">
    <property type="entry name" value="HAD-SF_hydro_IA"/>
</dbReference>
<keyword evidence="4" id="KW-0677">Repeat</keyword>
<dbReference type="PROSITE" id="PS00678">
    <property type="entry name" value="WD_REPEATS_1"/>
    <property type="match status" value="2"/>
</dbReference>
<feature type="compositionally biased region" description="Polar residues" evidence="8">
    <location>
        <begin position="1071"/>
        <end position="1081"/>
    </location>
</feature>
<dbReference type="InterPro" id="IPR036322">
    <property type="entry name" value="WD40_repeat_dom_sf"/>
</dbReference>
<evidence type="ECO:0000256" key="1">
    <source>
        <dbReference type="ARBA" id="ARBA00001946"/>
    </source>
</evidence>
<dbReference type="Proteomes" id="UP000243217">
    <property type="component" value="Unassembled WGS sequence"/>
</dbReference>
<dbReference type="Pfam" id="PF04192">
    <property type="entry name" value="Utp21"/>
    <property type="match status" value="1"/>
</dbReference>
<keyword evidence="2 7" id="KW-0853">WD repeat</keyword>
<feature type="region of interest" description="Disordered" evidence="8">
    <location>
        <begin position="1019"/>
        <end position="1081"/>
    </location>
</feature>
<dbReference type="InterPro" id="IPR036412">
    <property type="entry name" value="HAD-like_sf"/>
</dbReference>
<dbReference type="Gene3D" id="3.40.50.1000">
    <property type="entry name" value="HAD superfamily/HAD-like"/>
    <property type="match status" value="1"/>
</dbReference>
<dbReference type="InterPro" id="IPR023198">
    <property type="entry name" value="PGP-like_dom2"/>
</dbReference>
<dbReference type="InterPro" id="IPR007319">
    <property type="entry name" value="WDR36/Utp21_C"/>
</dbReference>
<feature type="repeat" description="WD" evidence="7">
    <location>
        <begin position="326"/>
        <end position="365"/>
    </location>
</feature>
<protein>
    <submittedName>
        <fullName evidence="11">Uncharacterized protein</fullName>
    </submittedName>
</protein>
<name>A0A1V9Z080_9STRA</name>
<evidence type="ECO:0000256" key="5">
    <source>
        <dbReference type="ARBA" id="ARBA00022801"/>
    </source>
</evidence>
<dbReference type="FunFam" id="1.10.150.240:FF:000001">
    <property type="entry name" value="Haloacid dehalogenase-like hydrolase domain"/>
    <property type="match status" value="1"/>
</dbReference>
<keyword evidence="5" id="KW-0378">Hydrolase</keyword>
<dbReference type="PANTHER" id="PTHR22840">
    <property type="entry name" value="WD REPEAT-CONTAINING PROTEIN 36"/>
    <property type="match status" value="1"/>
</dbReference>
<reference evidence="11 12" key="1">
    <citation type="journal article" date="2014" name="Genome Biol. Evol.">
        <title>The secreted proteins of Achlya hypogyna and Thraustotheca clavata identify the ancestral oomycete secretome and reveal gene acquisitions by horizontal gene transfer.</title>
        <authorList>
            <person name="Misner I."/>
            <person name="Blouin N."/>
            <person name="Leonard G."/>
            <person name="Richards T.A."/>
            <person name="Lane C.E."/>
        </authorList>
    </citation>
    <scope>NUCLEOTIDE SEQUENCE [LARGE SCALE GENOMIC DNA]</scope>
    <source>
        <strain evidence="11 12">ATCC 34112</strain>
    </source>
</reference>
<dbReference type="EMBL" id="JNBS01002428">
    <property type="protein sequence ID" value="OQR91426.1"/>
    <property type="molecule type" value="Genomic_DNA"/>
</dbReference>
<dbReference type="PANTHER" id="PTHR22840:SF12">
    <property type="entry name" value="WD REPEAT-CONTAINING PROTEIN 36"/>
    <property type="match status" value="1"/>
</dbReference>
<dbReference type="AlphaFoldDB" id="A0A1V9Z080"/>
<dbReference type="FunFam" id="2.130.10.10:FF:000200">
    <property type="entry name" value="U3 small nucleolar RNA-associated protein 21"/>
    <property type="match status" value="1"/>
</dbReference>
<evidence type="ECO:0000256" key="3">
    <source>
        <dbReference type="ARBA" id="ARBA00022723"/>
    </source>
</evidence>
<dbReference type="GO" id="GO:0034388">
    <property type="term" value="C:Pwp2p-containing subcomplex of 90S preribosome"/>
    <property type="evidence" value="ECO:0007669"/>
    <property type="project" value="TreeGrafter"/>
</dbReference>
<dbReference type="SMART" id="SM00320">
    <property type="entry name" value="WD40"/>
    <property type="match status" value="11"/>
</dbReference>
<keyword evidence="12" id="KW-1185">Reference proteome</keyword>
<feature type="repeat" description="WD" evidence="7">
    <location>
        <begin position="830"/>
        <end position="871"/>
    </location>
</feature>
<dbReference type="OrthoDB" id="10250769at2759"/>
<evidence type="ECO:0000313" key="12">
    <source>
        <dbReference type="Proteomes" id="UP000243217"/>
    </source>
</evidence>
<evidence type="ECO:0000259" key="9">
    <source>
        <dbReference type="Pfam" id="PF04192"/>
    </source>
</evidence>
<dbReference type="Pfam" id="PF25171">
    <property type="entry name" value="Beta-prop_WDR36-Utp21_1st"/>
    <property type="match status" value="1"/>
</dbReference>
<gene>
    <name evidence="11" type="ORF">THRCLA_09001</name>
</gene>
<dbReference type="Pfam" id="PF13419">
    <property type="entry name" value="HAD_2"/>
    <property type="match status" value="1"/>
</dbReference>
<dbReference type="InterPro" id="IPR059157">
    <property type="entry name" value="WDR36-Utp21_N"/>
</dbReference>
<feature type="domain" description="WDR36/Utp21 C-terminal" evidence="9">
    <location>
        <begin position="967"/>
        <end position="1224"/>
    </location>
</feature>
<dbReference type="PROSITE" id="PS50082">
    <property type="entry name" value="WD_REPEATS_2"/>
    <property type="match status" value="5"/>
</dbReference>
<dbReference type="PRINTS" id="PR00320">
    <property type="entry name" value="GPROTEINBRPT"/>
</dbReference>
<dbReference type="GO" id="GO:0046872">
    <property type="term" value="F:metal ion binding"/>
    <property type="evidence" value="ECO:0007669"/>
    <property type="project" value="UniProtKB-KW"/>
</dbReference>
<dbReference type="SFLD" id="SFLDG01129">
    <property type="entry name" value="C1.5:_HAD__Beta-PGM__Phosphata"/>
    <property type="match status" value="1"/>
</dbReference>
<evidence type="ECO:0000256" key="7">
    <source>
        <dbReference type="PROSITE-ProRule" id="PRU00221"/>
    </source>
</evidence>
<accession>A0A1V9Z080</accession>
<evidence type="ECO:0000256" key="2">
    <source>
        <dbReference type="ARBA" id="ARBA00022574"/>
    </source>
</evidence>
<dbReference type="InterPro" id="IPR015943">
    <property type="entry name" value="WD40/YVTN_repeat-like_dom_sf"/>
</dbReference>
<evidence type="ECO:0000259" key="10">
    <source>
        <dbReference type="Pfam" id="PF25171"/>
    </source>
</evidence>
<dbReference type="STRING" id="74557.A0A1V9Z080"/>
<dbReference type="SUPFAM" id="SSF50978">
    <property type="entry name" value="WD40 repeat-like"/>
    <property type="match status" value="2"/>
</dbReference>
<dbReference type="SFLD" id="SFLDS00003">
    <property type="entry name" value="Haloacid_Dehalogenase"/>
    <property type="match status" value="1"/>
</dbReference>
<dbReference type="InterPro" id="IPR041492">
    <property type="entry name" value="HAD_2"/>
</dbReference>
<feature type="compositionally biased region" description="Basic and acidic residues" evidence="8">
    <location>
        <begin position="1019"/>
        <end position="1038"/>
    </location>
</feature>
<feature type="repeat" description="WD" evidence="7">
    <location>
        <begin position="498"/>
        <end position="529"/>
    </location>
</feature>
<dbReference type="PROSITE" id="PS50294">
    <property type="entry name" value="WD_REPEATS_REGION"/>
    <property type="match status" value="3"/>
</dbReference>
<keyword evidence="6" id="KW-0460">Magnesium</keyword>
<sequence>MSVKYMLFDMDGLLLDTERVYSEVTNEILSRFGKTFDWSVKSRMMGVKEYDAAKILIEAYDLDLTPEAYLIERNAMHATKFPFCKPLPGVLKLIKHLKKHNIPICVATSSHRKAFELKSSRNQELFSLFDGNIVCGDDPHIKLGKPHPDLFLHAASTLNMPLTDMDNSSALVFEDAPSGVQAGLNAKMQVVWIPDANLQQDPLLASQCAQVLTSMEHFDPSLFGLKQNHHSMANVATQSRVLQSFRALGIVASDVPVALSRTGHVSVSIGKSFQVYDLEKLTPVAVSGPLPKKIRALQPVLKNNTTFAAVGRNIHVFERITQVKVLVGHQAPIVQLLAVGDVLFSIAEDKTLRMWSITEMKLLETIPFEGDFTPTFIVHPSTYLNKILIGSAEGSLQLWNVRTLKCLYTFKGWNSEVTTMAQGPAVDVVAIGLADGRIFIHNLKFDTTLMNFSQSKEGRVTTLSFRSDDKAPWLASGTTSGAVIIWNLESQRMESTIYSAHDGSIASAIFLPNEPLLLTSAGDNALKIWIFDQMDSSARLLKLRAGHKAPPTKIRYYGNDVIRKQDGTICQILSAGQDRSFRLFHTAREQQSQELSQGPLFKRPRKLNVPSEDIKLPPILNFAAMETREKDWANVVTCHEVEIPAYVWTLERKSIGKKVLQQFDSYVMPGSEEHQRRLDSKATAVTISSCGNFALVGSVGGAIYKYNMQSGEKRGSYPTAATPKAALIRSLTMPGASYKDAPDLSLADKHKGSVTGVVVDAINSVVVTSSMDHTLKFWNFATHACLDTIDLGSPVTHLQLHKENNLIVAACDDFVLRVIDIQTRKLVRRFTGHTHWITDVCFSPDARWLLSSSSDGSVRVWDLPTGKCIDFVKFKHAVTSITMSPTGEFIGTTHVGHVGIFLWANRSYFETVFVDSEPKEPVLIGMPVPLSELEVPLEHQVVSGVDEAPVVNEATPNTYISPLDKTSADMITLSTAPKAMWQSLFNLELIKKRNKPTEAPKAPEKAPFFLPTIRKDDVHPTFEKTKPVDEKTKQKDEKKEEDDVVMEGWGDSNDVAWGDEDDAEEDKEEVTGTSSRIGKSTGLTTSRSKLAMLLIEASSNKQPQLENDSVNGNGQYSTVVAYLQNLSASGVDVELSTLCMGDFDNEGKEHLGYFLDCMLEMLDQRIHFQVVQVYLNRFLKVHEDILVSDQDLLEYVGNVAAKQQEVWEHLQNLLHNNLCLVQYFSKMQM</sequence>
<keyword evidence="3" id="KW-0479">Metal-binding</keyword>
<dbReference type="NCBIfam" id="TIGR01509">
    <property type="entry name" value="HAD-SF-IA-v3"/>
    <property type="match status" value="1"/>
</dbReference>
<dbReference type="InterPro" id="IPR019775">
    <property type="entry name" value="WD40_repeat_CS"/>
</dbReference>
<dbReference type="InterPro" id="IPR020472">
    <property type="entry name" value="WD40_PAC1"/>
</dbReference>
<evidence type="ECO:0000313" key="11">
    <source>
        <dbReference type="EMBL" id="OQR91426.1"/>
    </source>
</evidence>
<dbReference type="FunFam" id="3.40.50.1000:FF:000055">
    <property type="entry name" value="Haloacid dehalogenase-like hydrolase family protein"/>
    <property type="match status" value="1"/>
</dbReference>
<dbReference type="InterPro" id="IPR023214">
    <property type="entry name" value="HAD_sf"/>
</dbReference>
<feature type="domain" description="WDR36/Utp21 N-terminal" evidence="10">
    <location>
        <begin position="265"/>
        <end position="532"/>
    </location>
</feature>
<dbReference type="InterPro" id="IPR001680">
    <property type="entry name" value="WD40_rpt"/>
</dbReference>
<evidence type="ECO:0000256" key="8">
    <source>
        <dbReference type="SAM" id="MobiDB-lite"/>
    </source>
</evidence>
<dbReference type="Gene3D" id="2.130.10.10">
    <property type="entry name" value="YVTN repeat-like/Quinoprotein amine dehydrogenase"/>
    <property type="match status" value="2"/>
</dbReference>
<dbReference type="GO" id="GO:0016791">
    <property type="term" value="F:phosphatase activity"/>
    <property type="evidence" value="ECO:0007669"/>
    <property type="project" value="UniProtKB-ARBA"/>
</dbReference>
<evidence type="ECO:0000256" key="6">
    <source>
        <dbReference type="ARBA" id="ARBA00022842"/>
    </source>
</evidence>
<dbReference type="Pfam" id="PF25168">
    <property type="entry name" value="Beta-prop_WDR36-Utp21_2nd"/>
    <property type="match status" value="1"/>
</dbReference>
<feature type="repeat" description="WD" evidence="7">
    <location>
        <begin position="453"/>
        <end position="496"/>
    </location>
</feature>
<comment type="caution">
    <text evidence="11">The sequence shown here is derived from an EMBL/GenBank/DDBJ whole genome shotgun (WGS) entry which is preliminary data.</text>
</comment>
<comment type="cofactor">
    <cofactor evidence="1">
        <name>Mg(2+)</name>
        <dbReference type="ChEBI" id="CHEBI:18420"/>
    </cofactor>
</comment>
<dbReference type="GO" id="GO:0032040">
    <property type="term" value="C:small-subunit processome"/>
    <property type="evidence" value="ECO:0007669"/>
    <property type="project" value="InterPro"/>
</dbReference>
<proteinExistence type="predicted"/>
<dbReference type="SUPFAM" id="SSF56784">
    <property type="entry name" value="HAD-like"/>
    <property type="match status" value="1"/>
</dbReference>
<evidence type="ECO:0000256" key="4">
    <source>
        <dbReference type="ARBA" id="ARBA00022737"/>
    </source>
</evidence>